<dbReference type="Proteomes" id="UP000188937">
    <property type="component" value="Chromosome"/>
</dbReference>
<accession>A0A1U9KIJ3</accession>
<dbReference type="AlphaFoldDB" id="A0A1U9KIJ3"/>
<protein>
    <recommendedName>
        <fullName evidence="1">AB hydrolase-1 domain-containing protein</fullName>
    </recommendedName>
</protein>
<organism evidence="2 3">
    <name type="scientific">Acetobacter aceti</name>
    <dbReference type="NCBI Taxonomy" id="435"/>
    <lineage>
        <taxon>Bacteria</taxon>
        <taxon>Pseudomonadati</taxon>
        <taxon>Pseudomonadota</taxon>
        <taxon>Alphaproteobacteria</taxon>
        <taxon>Acetobacterales</taxon>
        <taxon>Acetobacteraceae</taxon>
        <taxon>Acetobacter</taxon>
        <taxon>Acetobacter subgen. Acetobacter</taxon>
    </lineage>
</organism>
<name>A0A1U9KIJ3_ACEAC</name>
<dbReference type="KEGG" id="aace:A0U92_13185"/>
<dbReference type="InterPro" id="IPR000073">
    <property type="entry name" value="AB_hydrolase_1"/>
</dbReference>
<dbReference type="OrthoDB" id="7165362at2"/>
<gene>
    <name evidence="2" type="ORF">A0U92_13185</name>
</gene>
<dbReference type="InterPro" id="IPR029058">
    <property type="entry name" value="AB_hydrolase_fold"/>
</dbReference>
<proteinExistence type="predicted"/>
<reference evidence="2 3" key="1">
    <citation type="submission" date="2016-03" db="EMBL/GenBank/DDBJ databases">
        <title>Acetic acid bacteria sequencing.</title>
        <authorList>
            <person name="Brandt J."/>
            <person name="Jakob F."/>
            <person name="Vogel R.F."/>
        </authorList>
    </citation>
    <scope>NUCLEOTIDE SEQUENCE [LARGE SCALE GENOMIC DNA]</scope>
    <source>
        <strain evidence="2 3">TMW2.1153</strain>
    </source>
</reference>
<keyword evidence="3" id="KW-1185">Reference proteome</keyword>
<evidence type="ECO:0000259" key="1">
    <source>
        <dbReference type="Pfam" id="PF12697"/>
    </source>
</evidence>
<dbReference type="EMBL" id="CP014692">
    <property type="protein sequence ID" value="AQS85568.1"/>
    <property type="molecule type" value="Genomic_DNA"/>
</dbReference>
<dbReference type="STRING" id="435.A0U92_13185"/>
<feature type="domain" description="AB hydrolase-1" evidence="1">
    <location>
        <begin position="3"/>
        <end position="201"/>
    </location>
</feature>
<dbReference type="SUPFAM" id="SSF53474">
    <property type="entry name" value="alpha/beta-Hydrolases"/>
    <property type="match status" value="1"/>
</dbReference>
<evidence type="ECO:0000313" key="2">
    <source>
        <dbReference type="EMBL" id="AQS85568.1"/>
    </source>
</evidence>
<evidence type="ECO:0000313" key="3">
    <source>
        <dbReference type="Proteomes" id="UP000188937"/>
    </source>
</evidence>
<dbReference type="Pfam" id="PF12697">
    <property type="entry name" value="Abhydrolase_6"/>
    <property type="match status" value="1"/>
</dbReference>
<dbReference type="Gene3D" id="3.40.50.1820">
    <property type="entry name" value="alpha/beta hydrolase"/>
    <property type="match status" value="1"/>
</dbReference>
<sequence>MQIVLVHGWGFAPTMWKPVLELLGRSTLTPDLGFFGPAETALPSDQPLLAVGHSLGLLWLLTSACLPEGSILLGINGFTRFSRADGFPAGVMPRVLERMMSGLGRDAALVLHQFQQNCGLPAETRLSCGVPESPRLMDGLRLLRDGDARTQSSRVHSVLASRDDTIVGPAMTDASFPSERIQWVETGGHLLPLTHPDRCAAFILEACEELSADGR</sequence>